<reference evidence="1 2" key="1">
    <citation type="submission" date="2024-06" db="EMBL/GenBank/DDBJ databases">
        <title>Sorghum-associated microbial communities from plants grown in Nebraska, USA.</title>
        <authorList>
            <person name="Schachtman D."/>
        </authorList>
    </citation>
    <scope>NUCLEOTIDE SEQUENCE [LARGE SCALE GENOMIC DNA]</scope>
    <source>
        <strain evidence="1 2">1288</strain>
    </source>
</reference>
<proteinExistence type="predicted"/>
<evidence type="ECO:0000313" key="1">
    <source>
        <dbReference type="EMBL" id="MET3654977.1"/>
    </source>
</evidence>
<dbReference type="Proteomes" id="UP001549104">
    <property type="component" value="Unassembled WGS sequence"/>
</dbReference>
<keyword evidence="2" id="KW-1185">Reference proteome</keyword>
<protein>
    <recommendedName>
        <fullName evidence="3">Transposase</fullName>
    </recommendedName>
</protein>
<gene>
    <name evidence="1" type="ORF">ABIC55_000061</name>
</gene>
<sequence>MEYKDAAVYDDDEFFGNYLTRRHRAESPNNIIEKPVLMELIGDVSGKKCWI</sequence>
<organism evidence="1 2">
    <name type="scientific">Sporosarcina psychrophila</name>
    <name type="common">Bacillus psychrophilus</name>
    <dbReference type="NCBI Taxonomy" id="1476"/>
    <lineage>
        <taxon>Bacteria</taxon>
        <taxon>Bacillati</taxon>
        <taxon>Bacillota</taxon>
        <taxon>Bacilli</taxon>
        <taxon>Bacillales</taxon>
        <taxon>Caryophanaceae</taxon>
        <taxon>Sporosarcina</taxon>
    </lineage>
</organism>
<accession>A0ABV2K2C9</accession>
<comment type="caution">
    <text evidence="1">The sequence shown here is derived from an EMBL/GenBank/DDBJ whole genome shotgun (WGS) entry which is preliminary data.</text>
</comment>
<dbReference type="EMBL" id="JBEPME010000001">
    <property type="protein sequence ID" value="MET3654977.1"/>
    <property type="molecule type" value="Genomic_DNA"/>
</dbReference>
<evidence type="ECO:0008006" key="3">
    <source>
        <dbReference type="Google" id="ProtNLM"/>
    </source>
</evidence>
<evidence type="ECO:0000313" key="2">
    <source>
        <dbReference type="Proteomes" id="UP001549104"/>
    </source>
</evidence>
<name>A0ABV2K2C9_SPOPS</name>